<keyword evidence="3" id="KW-1185">Reference proteome</keyword>
<dbReference type="Gene3D" id="1.25.10.10">
    <property type="entry name" value="Leucine-rich Repeat Variant"/>
    <property type="match status" value="1"/>
</dbReference>
<proteinExistence type="predicted"/>
<feature type="region of interest" description="Disordered" evidence="1">
    <location>
        <begin position="1"/>
        <end position="25"/>
    </location>
</feature>
<dbReference type="OrthoDB" id="4334374at2"/>
<evidence type="ECO:0000313" key="3">
    <source>
        <dbReference type="Proteomes" id="UP001058003"/>
    </source>
</evidence>
<name>A0A9Q9IRM3_9ACTN</name>
<organism evidence="2 3">
    <name type="scientific">Dactylosporangium aurantiacum</name>
    <dbReference type="NCBI Taxonomy" id="35754"/>
    <lineage>
        <taxon>Bacteria</taxon>
        <taxon>Bacillati</taxon>
        <taxon>Actinomycetota</taxon>
        <taxon>Actinomycetes</taxon>
        <taxon>Micromonosporales</taxon>
        <taxon>Micromonosporaceae</taxon>
        <taxon>Dactylosporangium</taxon>
    </lineage>
</organism>
<dbReference type="AlphaFoldDB" id="A0A9Q9IRM3"/>
<evidence type="ECO:0000313" key="2">
    <source>
        <dbReference type="EMBL" id="UWZ58144.1"/>
    </source>
</evidence>
<dbReference type="SUPFAM" id="SSF48371">
    <property type="entry name" value="ARM repeat"/>
    <property type="match status" value="1"/>
</dbReference>
<dbReference type="InterPro" id="IPR016024">
    <property type="entry name" value="ARM-type_fold"/>
</dbReference>
<accession>A0A9Q9IRM3</accession>
<dbReference type="RefSeq" id="WP_081971773.1">
    <property type="nucleotide sequence ID" value="NZ_CP073767.1"/>
</dbReference>
<dbReference type="EMBL" id="CP073767">
    <property type="protein sequence ID" value="UWZ58144.1"/>
    <property type="molecule type" value="Genomic_DNA"/>
</dbReference>
<dbReference type="Proteomes" id="UP001058003">
    <property type="component" value="Chromosome"/>
</dbReference>
<dbReference type="Pfam" id="PF13646">
    <property type="entry name" value="HEAT_2"/>
    <property type="match status" value="1"/>
</dbReference>
<dbReference type="KEGG" id="daur:Daura_19415"/>
<sequence>MYGDDPSPERGDVVTDSQAPDSPPHLSTAELFAAAEAEVRDDDPEWHWTHLVALHERATPEVFRTAWALAGDADPRRRELGVRVMREVGRDDPATADLRRGNWPVLLDLLDRETHPDVLPWVVSAVGYNEVPGALPAVLRLAGHPDAEVRFRVAASIPSLVDPAAPEEAAIAALWVLAEDDDEEVRGYARYGLAEELRRSRAGRS</sequence>
<dbReference type="InterPro" id="IPR011989">
    <property type="entry name" value="ARM-like"/>
</dbReference>
<reference evidence="2" key="1">
    <citation type="submission" date="2021-04" db="EMBL/GenBank/DDBJ databases">
        <title>Dactylosporangium aurantiacum NRRL B-8018 full assembly.</title>
        <authorList>
            <person name="Hartkoorn R.C."/>
            <person name="Beaudoing E."/>
            <person name="Hot D."/>
        </authorList>
    </citation>
    <scope>NUCLEOTIDE SEQUENCE</scope>
    <source>
        <strain evidence="2">NRRL B-8018</strain>
    </source>
</reference>
<gene>
    <name evidence="2" type="ORF">Daura_19415</name>
</gene>
<protein>
    <submittedName>
        <fullName evidence="2">HEAT repeat domain-containing protein</fullName>
    </submittedName>
</protein>
<evidence type="ECO:0000256" key="1">
    <source>
        <dbReference type="SAM" id="MobiDB-lite"/>
    </source>
</evidence>